<evidence type="ECO:0000313" key="2">
    <source>
        <dbReference type="Proteomes" id="UP000215703"/>
    </source>
</evidence>
<dbReference type="GeneID" id="92970554"/>
<dbReference type="RefSeq" id="WP_109866570.1">
    <property type="nucleotide sequence ID" value="NZ_CP029425.2"/>
</dbReference>
<dbReference type="EMBL" id="CP029425">
    <property type="protein sequence ID" value="AWL92126.1"/>
    <property type="molecule type" value="Genomic_DNA"/>
</dbReference>
<reference evidence="1 2" key="1">
    <citation type="journal article" date="2014" name="Int. J. Syst. Evol. Microbiol.">
        <title>Bradyrhizobium ottawaense sp. nov., a symbiotic nitrogen fixing bacterium from root nodules of soybeans in Canada.</title>
        <authorList>
            <person name="Yu X."/>
            <person name="Cloutier S."/>
            <person name="Tambong J.T."/>
            <person name="Bromfield E.S."/>
        </authorList>
    </citation>
    <scope>NUCLEOTIDE SEQUENCE [LARGE SCALE GENOMIC DNA]</scope>
    <source>
        <strain evidence="1 2">OO99</strain>
    </source>
</reference>
<reference evidence="1 2" key="2">
    <citation type="journal article" date="2017" name="Syst. Appl. Microbiol.">
        <title>Soybeans inoculated with root zone soils of Canadian native legumes harbour diverse and novel Bradyrhizobium spp. that possess agricultural potential.</title>
        <authorList>
            <person name="Bromfield E.S.P."/>
            <person name="Cloutier S."/>
            <person name="Tambong J.T."/>
            <person name="Tran Thi T.V."/>
        </authorList>
    </citation>
    <scope>NUCLEOTIDE SEQUENCE [LARGE SCALE GENOMIC DNA]</scope>
    <source>
        <strain evidence="1 2">OO99</strain>
    </source>
</reference>
<dbReference type="KEGG" id="bot:CIT37_07870"/>
<evidence type="ECO:0000313" key="1">
    <source>
        <dbReference type="EMBL" id="AWL92126.1"/>
    </source>
</evidence>
<accession>A0A2U8P371</accession>
<protein>
    <submittedName>
        <fullName evidence="1">Uncharacterized protein</fullName>
    </submittedName>
</protein>
<organism evidence="1 2">
    <name type="scientific">Bradyrhizobium ottawaense</name>
    <dbReference type="NCBI Taxonomy" id="931866"/>
    <lineage>
        <taxon>Bacteria</taxon>
        <taxon>Pseudomonadati</taxon>
        <taxon>Pseudomonadota</taxon>
        <taxon>Alphaproteobacteria</taxon>
        <taxon>Hyphomicrobiales</taxon>
        <taxon>Nitrobacteraceae</taxon>
        <taxon>Bradyrhizobium</taxon>
    </lineage>
</organism>
<dbReference type="Proteomes" id="UP000215703">
    <property type="component" value="Chromosome"/>
</dbReference>
<gene>
    <name evidence="1" type="ORF">CIT37_07870</name>
</gene>
<name>A0A2U8P371_9BRAD</name>
<sequence>MLVLAHDGRSIDNQSRLGMPLRSQKQAFKQYASLNMKPVLVATGNSHNSGIGDAAARLGAGSS</sequence>
<dbReference type="AlphaFoldDB" id="A0A2U8P371"/>
<proteinExistence type="predicted"/>